<feature type="transmembrane region" description="Helical" evidence="6">
    <location>
        <begin position="428"/>
        <end position="449"/>
    </location>
</feature>
<dbReference type="Proteomes" id="UP000253941">
    <property type="component" value="Unassembled WGS sequence"/>
</dbReference>
<evidence type="ECO:0000256" key="2">
    <source>
        <dbReference type="ARBA" id="ARBA00022475"/>
    </source>
</evidence>
<accession>A0A369TAC7</accession>
<reference evidence="7 8" key="1">
    <citation type="submission" date="2018-07" db="EMBL/GenBank/DDBJ databases">
        <title>Venubactetium sediminum gen. nov., sp. nov., isolated from a marine solar saltern.</title>
        <authorList>
            <person name="Wang S."/>
        </authorList>
    </citation>
    <scope>NUCLEOTIDE SEQUENCE [LARGE SCALE GENOMIC DNA]</scope>
    <source>
        <strain evidence="7 8">WD2A32</strain>
    </source>
</reference>
<keyword evidence="2" id="KW-1003">Cell membrane</keyword>
<protein>
    <recommendedName>
        <fullName evidence="9">Lipopolysaccharide biosynthesis protein</fullName>
    </recommendedName>
</protein>
<dbReference type="Pfam" id="PF13440">
    <property type="entry name" value="Polysacc_synt_3"/>
    <property type="match status" value="1"/>
</dbReference>
<keyword evidence="8" id="KW-1185">Reference proteome</keyword>
<organism evidence="7 8">
    <name type="scientific">Ferruginivarius sediminum</name>
    <dbReference type="NCBI Taxonomy" id="2661937"/>
    <lineage>
        <taxon>Bacteria</taxon>
        <taxon>Pseudomonadati</taxon>
        <taxon>Pseudomonadota</taxon>
        <taxon>Alphaproteobacteria</taxon>
        <taxon>Rhodospirillales</taxon>
        <taxon>Rhodospirillaceae</taxon>
        <taxon>Ferruginivarius</taxon>
    </lineage>
</organism>
<dbReference type="EMBL" id="QPMH01000006">
    <property type="protein sequence ID" value="RDD62240.1"/>
    <property type="molecule type" value="Genomic_DNA"/>
</dbReference>
<name>A0A369TAC7_9PROT</name>
<evidence type="ECO:0000256" key="4">
    <source>
        <dbReference type="ARBA" id="ARBA00022989"/>
    </source>
</evidence>
<keyword evidence="5 6" id="KW-0472">Membrane</keyword>
<feature type="transmembrane region" description="Helical" evidence="6">
    <location>
        <begin position="154"/>
        <end position="172"/>
    </location>
</feature>
<feature type="transmembrane region" description="Helical" evidence="6">
    <location>
        <begin position="403"/>
        <end position="422"/>
    </location>
</feature>
<dbReference type="PANTHER" id="PTHR30250">
    <property type="entry name" value="PST FAMILY PREDICTED COLANIC ACID TRANSPORTER"/>
    <property type="match status" value="1"/>
</dbReference>
<evidence type="ECO:0000313" key="7">
    <source>
        <dbReference type="EMBL" id="RDD62240.1"/>
    </source>
</evidence>
<keyword evidence="3 6" id="KW-0812">Transmembrane</keyword>
<feature type="transmembrane region" description="Helical" evidence="6">
    <location>
        <begin position="117"/>
        <end position="142"/>
    </location>
</feature>
<evidence type="ECO:0000313" key="8">
    <source>
        <dbReference type="Proteomes" id="UP000253941"/>
    </source>
</evidence>
<evidence type="ECO:0000256" key="6">
    <source>
        <dbReference type="SAM" id="Phobius"/>
    </source>
</evidence>
<evidence type="ECO:0008006" key="9">
    <source>
        <dbReference type="Google" id="ProtNLM"/>
    </source>
</evidence>
<evidence type="ECO:0000256" key="1">
    <source>
        <dbReference type="ARBA" id="ARBA00004651"/>
    </source>
</evidence>
<sequence>MCSLRDGVNVQVTAETETRTGLLARLRGKAWLKPFRSAGVLLIGRSAQGVLSLVAVALAARALGAVDFGTLTLLHSFVLMVGEMVRFQSWQPVLRYGAPAMEAGDTPRLQRILRFGLMLDVISACIGAGIVLLAMAPMAGLLGIPVELHDAARWYGLSVVFFMLNSAANGALRLCDRFDLLSAQSAIAPLIRVIGSAALLFLGGGLVAFLAVWFVASMVGRLYLPLAAWHEMRRRGLSDGFWRSMRGSWRPEPGIWGFSLGTNLSTSLGTAQQHLGVLAVGWVLGPAAAGLFRVARQFANVLSKPTQKLLVPSIYPELARLTAKGKTGARRKMVVRTALLSGGISALVFAALAVFGETLIALVVGPEFTEAYTAMLWLAFAGMLGVWLFPVGPLLISTGWVRLVVTVRLVAMIGYLVALYFAMSWYGLAGAGMATLAHVLLGPPLMLLFGRRALRAAFA</sequence>
<feature type="transmembrane region" description="Helical" evidence="6">
    <location>
        <begin position="334"/>
        <end position="355"/>
    </location>
</feature>
<keyword evidence="4 6" id="KW-1133">Transmembrane helix</keyword>
<dbReference type="PANTHER" id="PTHR30250:SF31">
    <property type="entry name" value="INNER MEMBRANE PROTEIN YGHQ"/>
    <property type="match status" value="1"/>
</dbReference>
<evidence type="ECO:0000256" key="3">
    <source>
        <dbReference type="ARBA" id="ARBA00022692"/>
    </source>
</evidence>
<comment type="caution">
    <text evidence="7">The sequence shown here is derived from an EMBL/GenBank/DDBJ whole genome shotgun (WGS) entry which is preliminary data.</text>
</comment>
<feature type="transmembrane region" description="Helical" evidence="6">
    <location>
        <begin position="193"/>
        <end position="216"/>
    </location>
</feature>
<feature type="transmembrane region" description="Helical" evidence="6">
    <location>
        <begin position="275"/>
        <end position="295"/>
    </location>
</feature>
<dbReference type="AlphaFoldDB" id="A0A369TAC7"/>
<evidence type="ECO:0000256" key="5">
    <source>
        <dbReference type="ARBA" id="ARBA00023136"/>
    </source>
</evidence>
<dbReference type="GO" id="GO:0005886">
    <property type="term" value="C:plasma membrane"/>
    <property type="evidence" value="ECO:0007669"/>
    <property type="project" value="UniProtKB-SubCell"/>
</dbReference>
<comment type="subcellular location">
    <subcellularLocation>
        <location evidence="1">Cell membrane</location>
        <topology evidence="1">Multi-pass membrane protein</topology>
    </subcellularLocation>
</comment>
<proteinExistence type="predicted"/>
<gene>
    <name evidence="7" type="ORF">DRB17_08385</name>
</gene>
<feature type="transmembrane region" description="Helical" evidence="6">
    <location>
        <begin position="375"/>
        <end position="396"/>
    </location>
</feature>
<dbReference type="InterPro" id="IPR050833">
    <property type="entry name" value="Poly_Biosynth_Transport"/>
</dbReference>